<accession>A0ABP0W199</accession>
<keyword evidence="3" id="KW-1185">Reference proteome</keyword>
<dbReference type="Proteomes" id="UP001497444">
    <property type="component" value="Chromosome 13"/>
</dbReference>
<evidence type="ECO:0008006" key="4">
    <source>
        <dbReference type="Google" id="ProtNLM"/>
    </source>
</evidence>
<feature type="chain" id="PRO_5046729953" description="Secreted protein" evidence="1">
    <location>
        <begin position="23"/>
        <end position="73"/>
    </location>
</feature>
<dbReference type="EMBL" id="OZ020108">
    <property type="protein sequence ID" value="CAK9260553.1"/>
    <property type="molecule type" value="Genomic_DNA"/>
</dbReference>
<organism evidence="2 3">
    <name type="scientific">Sphagnum jensenii</name>
    <dbReference type="NCBI Taxonomy" id="128206"/>
    <lineage>
        <taxon>Eukaryota</taxon>
        <taxon>Viridiplantae</taxon>
        <taxon>Streptophyta</taxon>
        <taxon>Embryophyta</taxon>
        <taxon>Bryophyta</taxon>
        <taxon>Sphagnophytina</taxon>
        <taxon>Sphagnopsida</taxon>
        <taxon>Sphagnales</taxon>
        <taxon>Sphagnaceae</taxon>
        <taxon>Sphagnum</taxon>
    </lineage>
</organism>
<evidence type="ECO:0000313" key="3">
    <source>
        <dbReference type="Proteomes" id="UP001497444"/>
    </source>
</evidence>
<sequence length="73" mass="8425">MIIFLVLYNLVCLSVCPQQSYCTKRMELAKLVLLRYLIKIHQLLWSTPLHSNVEHHGLVATDLSQVYVTLVVD</sequence>
<evidence type="ECO:0000313" key="2">
    <source>
        <dbReference type="EMBL" id="CAK9260553.1"/>
    </source>
</evidence>
<name>A0ABP0W199_9BRYO</name>
<evidence type="ECO:0000256" key="1">
    <source>
        <dbReference type="SAM" id="SignalP"/>
    </source>
</evidence>
<reference evidence="2" key="1">
    <citation type="submission" date="2024-02" db="EMBL/GenBank/DDBJ databases">
        <authorList>
            <consortium name="ELIXIR-Norway"/>
            <consortium name="Elixir Norway"/>
        </authorList>
    </citation>
    <scope>NUCLEOTIDE SEQUENCE</scope>
</reference>
<protein>
    <recommendedName>
        <fullName evidence="4">Secreted protein</fullName>
    </recommendedName>
</protein>
<proteinExistence type="predicted"/>
<feature type="signal peptide" evidence="1">
    <location>
        <begin position="1"/>
        <end position="22"/>
    </location>
</feature>
<keyword evidence="1" id="KW-0732">Signal</keyword>
<gene>
    <name evidence="2" type="ORF">CSSPJE1EN1_LOCUS6031</name>
</gene>